<name>A0A0W7X544_9ACTN</name>
<dbReference type="Proteomes" id="UP000054804">
    <property type="component" value="Unassembled WGS sequence"/>
</dbReference>
<dbReference type="InterPro" id="IPR036513">
    <property type="entry name" value="STAS_dom_sf"/>
</dbReference>
<dbReference type="SUPFAM" id="SSF52091">
    <property type="entry name" value="SpoIIaa-like"/>
    <property type="match status" value="1"/>
</dbReference>
<sequence length="130" mass="14679">MVGVRGARWVDTVPMQWTQDDAAAQCSVEVHVDDRRGVCVVAVVGEMDVEYEPDIELALETRPLKLRLVLDVTRLEFADSTMLNILIRTRRRHDMRLLGPIPKQLRELLRVTGTLGHFQICGSLEEACAP</sequence>
<gene>
    <name evidence="2" type="ORF">AT728_20235</name>
</gene>
<dbReference type="InterPro" id="IPR002645">
    <property type="entry name" value="STAS_dom"/>
</dbReference>
<dbReference type="Pfam" id="PF01740">
    <property type="entry name" value="STAS"/>
    <property type="match status" value="1"/>
</dbReference>
<proteinExistence type="predicted"/>
<evidence type="ECO:0000313" key="2">
    <source>
        <dbReference type="EMBL" id="KUF17984.1"/>
    </source>
</evidence>
<feature type="domain" description="STAS" evidence="1">
    <location>
        <begin position="28"/>
        <end position="130"/>
    </location>
</feature>
<organism evidence="2 3">
    <name type="scientific">Streptomyces silvensis</name>
    <dbReference type="NCBI Taxonomy" id="1765722"/>
    <lineage>
        <taxon>Bacteria</taxon>
        <taxon>Bacillati</taxon>
        <taxon>Actinomycetota</taxon>
        <taxon>Actinomycetes</taxon>
        <taxon>Kitasatosporales</taxon>
        <taxon>Streptomycetaceae</taxon>
        <taxon>Streptomyces</taxon>
    </lineage>
</organism>
<evidence type="ECO:0000313" key="3">
    <source>
        <dbReference type="Proteomes" id="UP000054804"/>
    </source>
</evidence>
<comment type="caution">
    <text evidence="2">The sequence shown here is derived from an EMBL/GenBank/DDBJ whole genome shotgun (WGS) entry which is preliminary data.</text>
</comment>
<dbReference type="Gene3D" id="3.30.750.24">
    <property type="entry name" value="STAS domain"/>
    <property type="match status" value="1"/>
</dbReference>
<dbReference type="STRING" id="1765722.AT728_20235"/>
<reference evidence="2 3" key="1">
    <citation type="submission" date="2015-12" db="EMBL/GenBank/DDBJ databases">
        <title>Draft genome sequence of Streptomyces silvensis ATCC 53525, a producer of novel hormone antagonists.</title>
        <authorList>
            <person name="Johnston C.W."/>
            <person name="Li Y."/>
            <person name="Magarvey N.A."/>
        </authorList>
    </citation>
    <scope>NUCLEOTIDE SEQUENCE [LARGE SCALE GENOMIC DNA]</scope>
    <source>
        <strain evidence="2 3">ATCC 53525</strain>
    </source>
</reference>
<dbReference type="AlphaFoldDB" id="A0A0W7X544"/>
<accession>A0A0W7X544</accession>
<dbReference type="CDD" id="cd07043">
    <property type="entry name" value="STAS_anti-anti-sigma_factors"/>
    <property type="match status" value="1"/>
</dbReference>
<protein>
    <recommendedName>
        <fullName evidence="1">STAS domain-containing protein</fullName>
    </recommendedName>
</protein>
<evidence type="ECO:0000259" key="1">
    <source>
        <dbReference type="PROSITE" id="PS50801"/>
    </source>
</evidence>
<dbReference type="EMBL" id="LOCL01000032">
    <property type="protein sequence ID" value="KUF17984.1"/>
    <property type="molecule type" value="Genomic_DNA"/>
</dbReference>
<keyword evidence="3" id="KW-1185">Reference proteome</keyword>
<dbReference type="PROSITE" id="PS50801">
    <property type="entry name" value="STAS"/>
    <property type="match status" value="1"/>
</dbReference>